<keyword evidence="2" id="KW-1185">Reference proteome</keyword>
<dbReference type="EMBL" id="QYUL01000002">
    <property type="protein sequence ID" value="RJF80918.1"/>
    <property type="molecule type" value="Genomic_DNA"/>
</dbReference>
<evidence type="ECO:0000313" key="2">
    <source>
        <dbReference type="Proteomes" id="UP000283458"/>
    </source>
</evidence>
<protein>
    <submittedName>
        <fullName evidence="1">Uncharacterized protein</fullName>
    </submittedName>
</protein>
<dbReference type="AlphaFoldDB" id="A0A418VUT5"/>
<accession>A0A418VUT5</accession>
<gene>
    <name evidence="1" type="ORF">D3877_11825</name>
</gene>
<comment type="caution">
    <text evidence="1">The sequence shown here is derived from an EMBL/GenBank/DDBJ whole genome shotgun (WGS) entry which is preliminary data.</text>
</comment>
<dbReference type="RefSeq" id="WP_119831010.1">
    <property type="nucleotide sequence ID" value="NZ_QYUL01000002.1"/>
</dbReference>
<sequence>MDARREEDALDLRRLRSSIGAVIGEAVDVAGQDGRLFPALKPSIAALRDAVADLESDIDGLLADIDPDAEFESPTRRAPTAAE</sequence>
<organism evidence="1 2">
    <name type="scientific">Azospirillum cavernae</name>
    <dbReference type="NCBI Taxonomy" id="2320860"/>
    <lineage>
        <taxon>Bacteria</taxon>
        <taxon>Pseudomonadati</taxon>
        <taxon>Pseudomonadota</taxon>
        <taxon>Alphaproteobacteria</taxon>
        <taxon>Rhodospirillales</taxon>
        <taxon>Azospirillaceae</taxon>
        <taxon>Azospirillum</taxon>
    </lineage>
</organism>
<proteinExistence type="predicted"/>
<dbReference type="Proteomes" id="UP000283458">
    <property type="component" value="Unassembled WGS sequence"/>
</dbReference>
<name>A0A418VUT5_9PROT</name>
<evidence type="ECO:0000313" key="1">
    <source>
        <dbReference type="EMBL" id="RJF80918.1"/>
    </source>
</evidence>
<reference evidence="1 2" key="1">
    <citation type="submission" date="2018-09" db="EMBL/GenBank/DDBJ databases">
        <authorList>
            <person name="Zhu H."/>
        </authorList>
    </citation>
    <scope>NUCLEOTIDE SEQUENCE [LARGE SCALE GENOMIC DNA]</scope>
    <source>
        <strain evidence="1 2">K2W22B-5</strain>
    </source>
</reference>